<keyword evidence="2" id="KW-1133">Transmembrane helix</keyword>
<keyword evidence="2" id="KW-0472">Membrane</keyword>
<dbReference type="AlphaFoldDB" id="A0A2M4DPI9"/>
<reference evidence="3" key="1">
    <citation type="submission" date="2018-01" db="EMBL/GenBank/DDBJ databases">
        <title>An insight into the sialome of Amazonian anophelines.</title>
        <authorList>
            <person name="Ribeiro J.M."/>
            <person name="Scarpassa V."/>
            <person name="Calvo E."/>
        </authorList>
    </citation>
    <scope>NUCLEOTIDE SEQUENCE</scope>
</reference>
<keyword evidence="2" id="KW-0812">Transmembrane</keyword>
<proteinExistence type="predicted"/>
<evidence type="ECO:0000313" key="3">
    <source>
        <dbReference type="EMBL" id="MBW79441.1"/>
    </source>
</evidence>
<protein>
    <submittedName>
        <fullName evidence="3">Putative secreted protein</fullName>
    </submittedName>
</protein>
<organism evidence="3">
    <name type="scientific">Anopheles darlingi</name>
    <name type="common">Mosquito</name>
    <dbReference type="NCBI Taxonomy" id="43151"/>
    <lineage>
        <taxon>Eukaryota</taxon>
        <taxon>Metazoa</taxon>
        <taxon>Ecdysozoa</taxon>
        <taxon>Arthropoda</taxon>
        <taxon>Hexapoda</taxon>
        <taxon>Insecta</taxon>
        <taxon>Pterygota</taxon>
        <taxon>Neoptera</taxon>
        <taxon>Endopterygota</taxon>
        <taxon>Diptera</taxon>
        <taxon>Nematocera</taxon>
        <taxon>Culicoidea</taxon>
        <taxon>Culicidae</taxon>
        <taxon>Anophelinae</taxon>
        <taxon>Anopheles</taxon>
    </lineage>
</organism>
<evidence type="ECO:0000256" key="2">
    <source>
        <dbReference type="SAM" id="Phobius"/>
    </source>
</evidence>
<sequence length="69" mass="7553">MGSAAALVRRTVFLLFSTGIHGFVTILLHTTNLCNDGIVTRAEVETRPRCEMHPQSRILSNSQSLATVL</sequence>
<feature type="region of interest" description="Disordered" evidence="1">
    <location>
        <begin position="50"/>
        <end position="69"/>
    </location>
</feature>
<feature type="compositionally biased region" description="Polar residues" evidence="1">
    <location>
        <begin position="57"/>
        <end position="69"/>
    </location>
</feature>
<name>A0A2M4DPI9_ANODA</name>
<accession>A0A2M4DPI9</accession>
<evidence type="ECO:0000256" key="1">
    <source>
        <dbReference type="SAM" id="MobiDB-lite"/>
    </source>
</evidence>
<dbReference type="EMBL" id="GGFL01015263">
    <property type="protein sequence ID" value="MBW79441.1"/>
    <property type="molecule type" value="Transcribed_RNA"/>
</dbReference>
<feature type="transmembrane region" description="Helical" evidence="2">
    <location>
        <begin position="12"/>
        <end position="31"/>
    </location>
</feature>